<comment type="similarity">
    <text evidence="2">Belongs to the DSH family.</text>
</comment>
<evidence type="ECO:0000256" key="1">
    <source>
        <dbReference type="ARBA" id="ARBA00004496"/>
    </source>
</evidence>
<dbReference type="Ensembl" id="ENSSSUT00005017857.1">
    <property type="protein sequence ID" value="ENSSSUP00005015649.1"/>
    <property type="gene ID" value="ENSSSUG00005010103.1"/>
</dbReference>
<dbReference type="SUPFAM" id="SSF54236">
    <property type="entry name" value="Ubiquitin-like"/>
    <property type="match status" value="1"/>
</dbReference>
<dbReference type="CDD" id="cd04438">
    <property type="entry name" value="DEP_dishevelled"/>
    <property type="match status" value="1"/>
</dbReference>
<evidence type="ECO:0000259" key="9">
    <source>
        <dbReference type="PROSITE" id="PS50186"/>
    </source>
</evidence>
<dbReference type="Pfam" id="PF02377">
    <property type="entry name" value="Dishevelled"/>
    <property type="match status" value="1"/>
</dbReference>
<dbReference type="Pfam" id="PF12316">
    <property type="entry name" value="Dsh_C"/>
    <property type="match status" value="1"/>
</dbReference>
<feature type="compositionally biased region" description="Basic residues" evidence="7">
    <location>
        <begin position="142"/>
        <end position="151"/>
    </location>
</feature>
<evidence type="ECO:0000256" key="2">
    <source>
        <dbReference type="ARBA" id="ARBA00008735"/>
    </source>
</evidence>
<dbReference type="SMART" id="SM00049">
    <property type="entry name" value="DEP"/>
    <property type="match status" value="1"/>
</dbReference>
<dbReference type="GO" id="GO:0060070">
    <property type="term" value="P:canonical Wnt signaling pathway"/>
    <property type="evidence" value="ECO:0007669"/>
    <property type="project" value="TreeGrafter"/>
</dbReference>
<dbReference type="Pfam" id="PF00595">
    <property type="entry name" value="PDZ"/>
    <property type="match status" value="1"/>
</dbReference>
<evidence type="ECO:0000256" key="7">
    <source>
        <dbReference type="SAM" id="MobiDB-lite"/>
    </source>
</evidence>
<evidence type="ECO:0000259" key="10">
    <source>
        <dbReference type="PROSITE" id="PS50841"/>
    </source>
</evidence>
<dbReference type="FunFam" id="2.40.240.130:FF:000001">
    <property type="entry name" value="Segment polarity protein dishevelled homolog DVL-1"/>
    <property type="match status" value="1"/>
</dbReference>
<reference evidence="11" key="3">
    <citation type="submission" date="2025-09" db="UniProtKB">
        <authorList>
            <consortium name="Ensembl"/>
        </authorList>
    </citation>
    <scope>IDENTIFICATION</scope>
</reference>
<dbReference type="PRINTS" id="PR01760">
    <property type="entry name" value="DISHEVELLED"/>
</dbReference>
<dbReference type="InterPro" id="IPR001478">
    <property type="entry name" value="PDZ"/>
</dbReference>
<dbReference type="InterPro" id="IPR008339">
    <property type="entry name" value="Dishevelled_fam"/>
</dbReference>
<dbReference type="InterPro" id="IPR015506">
    <property type="entry name" value="Dsh/Dvl-rel"/>
</dbReference>
<dbReference type="InterPro" id="IPR038207">
    <property type="entry name" value="DIX_dom_sf"/>
</dbReference>
<feature type="domain" description="DEP" evidence="9">
    <location>
        <begin position="426"/>
        <end position="500"/>
    </location>
</feature>
<dbReference type="Gene3D" id="2.40.240.130">
    <property type="match status" value="1"/>
</dbReference>
<feature type="region of interest" description="Disordered" evidence="7">
    <location>
        <begin position="552"/>
        <end position="647"/>
    </location>
</feature>
<feature type="compositionally biased region" description="Low complexity" evidence="7">
    <location>
        <begin position="634"/>
        <end position="645"/>
    </location>
</feature>
<feature type="compositionally biased region" description="Low complexity" evidence="7">
    <location>
        <begin position="558"/>
        <end position="590"/>
    </location>
</feature>
<dbReference type="SMART" id="SM00021">
    <property type="entry name" value="DAX"/>
    <property type="match status" value="1"/>
</dbReference>
<keyword evidence="4" id="KW-0963">Cytoplasm</keyword>
<gene>
    <name evidence="11" type="primary">DVL1</name>
</gene>
<dbReference type="InterPro" id="IPR000591">
    <property type="entry name" value="DEP_dom"/>
</dbReference>
<dbReference type="PANTHER" id="PTHR10878:SF5">
    <property type="entry name" value="SEGMENT POLARITY PROTEIN DISHEVELLED HOMOLOG DVL-1-RELATED"/>
    <property type="match status" value="1"/>
</dbReference>
<dbReference type="PROSITE" id="PS50106">
    <property type="entry name" value="PDZ"/>
    <property type="match status" value="1"/>
</dbReference>
<dbReference type="AlphaFoldDB" id="A0A673U2W8"/>
<dbReference type="FunFam" id="1.10.10.10:FF:000040">
    <property type="entry name" value="segment polarity protein dishevelled homolog DVL-3"/>
    <property type="match status" value="1"/>
</dbReference>
<reference evidence="11 12" key="1">
    <citation type="submission" date="2019-05" db="EMBL/GenBank/DDBJ databases">
        <title>A Chromosome-scale Meerkat (S. suricatta) Genome Assembly.</title>
        <authorList>
            <person name="Dudchenko O."/>
            <person name="Lieberman Aiden E."/>
            <person name="Tung J."/>
            <person name="Barreiro L.B."/>
            <person name="Clutton-Brock T.H."/>
        </authorList>
    </citation>
    <scope>NUCLEOTIDE SEQUENCE [LARGE SCALE GENOMIC DNA]</scope>
</reference>
<feature type="compositionally biased region" description="Basic and acidic residues" evidence="7">
    <location>
        <begin position="152"/>
        <end position="171"/>
    </location>
</feature>
<evidence type="ECO:0000256" key="4">
    <source>
        <dbReference type="ARBA" id="ARBA00022490"/>
    </source>
</evidence>
<evidence type="ECO:0000259" key="8">
    <source>
        <dbReference type="PROSITE" id="PS50106"/>
    </source>
</evidence>
<dbReference type="CDD" id="cd06717">
    <property type="entry name" value="PDZ_Dishevelled-like"/>
    <property type="match status" value="1"/>
</dbReference>
<dbReference type="SUPFAM" id="SSF46785">
    <property type="entry name" value="Winged helix' DNA-binding domain"/>
    <property type="match status" value="1"/>
</dbReference>
<organism evidence="11 12">
    <name type="scientific">Suricata suricatta</name>
    <name type="common">Meerkat</name>
    <dbReference type="NCBI Taxonomy" id="37032"/>
    <lineage>
        <taxon>Eukaryota</taxon>
        <taxon>Metazoa</taxon>
        <taxon>Chordata</taxon>
        <taxon>Craniata</taxon>
        <taxon>Vertebrata</taxon>
        <taxon>Euteleostomi</taxon>
        <taxon>Mammalia</taxon>
        <taxon>Eutheria</taxon>
        <taxon>Laurasiatheria</taxon>
        <taxon>Carnivora</taxon>
        <taxon>Feliformia</taxon>
        <taxon>Herpestidae</taxon>
        <taxon>Suricata</taxon>
    </lineage>
</organism>
<dbReference type="FunFam" id="2.30.42.10:FF:000014">
    <property type="entry name" value="Segment polarity protein dishevelled homolog DVL-3"/>
    <property type="match status" value="1"/>
</dbReference>
<dbReference type="PRINTS" id="PR01761">
    <property type="entry name" value="DISHEVELLED1"/>
</dbReference>
<feature type="compositionally biased region" description="Basic residues" evidence="7">
    <location>
        <begin position="215"/>
        <end position="228"/>
    </location>
</feature>
<keyword evidence="3" id="KW-0217">Developmental protein</keyword>
<dbReference type="GO" id="GO:0005829">
    <property type="term" value="C:cytosol"/>
    <property type="evidence" value="ECO:0007669"/>
    <property type="project" value="TreeGrafter"/>
</dbReference>
<dbReference type="InterPro" id="IPR036388">
    <property type="entry name" value="WH-like_DNA-bd_sf"/>
</dbReference>
<keyword evidence="5 6" id="KW-0879">Wnt signaling pathway</keyword>
<dbReference type="InterPro" id="IPR001158">
    <property type="entry name" value="DIX"/>
</dbReference>
<dbReference type="InterPro" id="IPR024580">
    <property type="entry name" value="Dishevelled_C-dom"/>
</dbReference>
<evidence type="ECO:0000313" key="12">
    <source>
        <dbReference type="Proteomes" id="UP000472268"/>
    </source>
</evidence>
<dbReference type="GO" id="GO:0035556">
    <property type="term" value="P:intracellular signal transduction"/>
    <property type="evidence" value="ECO:0007669"/>
    <property type="project" value="InterPro"/>
</dbReference>
<sequence length="701" mass="75656">MAETKIIYHMDEEETPYLVKLPVAPERVTLADFKNVLSNRPVHAYKFFFKSMDQDFGVVKEEISDDNAKLPCFNGRVVSWLVLAEGAHSDAGSQSTDGHTDLPPPLERTGGIGDSRPPSFHPNVASSRDGMDNETGTESMVSHRRERARRRNREEAGRTNGHPRGDRRRDLGLPPDSASTVLSSELESSSFIDSDEDDNTSRLSSSTEQSTSSRLIRKHKRRRRKQRLRQADRVGGRPALGGVCPPEAPPAPLTHVAPQASSFSSITDSTMSLNIITVTLNMERHHFLGISIVGQSNDRGDGGIYIGSIMKGGAVAADGRIEPGDMLLQVNDINFESMSNDDAVRVLREIVSQTGPISLTVAKCWDPTPRSYFTIPRADPVRPIDPAAWLSHTAALTGALPRYELEEAPLTVKSDMGAVVRVMQLPDSGLEIRDRMWLKITIANAVIGADVVDWLYTHVEGFKERREARKYASSMLKRGFLRHTVNKITFSEQCYYVFGDLCSNLAALNLNSGSSGASDQDTLAPLPHPAAPWPLSQGYPYQYPGPPPCFPPAYQDPGFSYGSGSAGSQQSEGSKSSGSTRSAGGSSRRALGLEKEHRAAGAGGSGSESDHAAPSGVAGSSWRERPASQLSRGSSPHSQASAAAPGLPPLYPLTKAYSAVGGPPGGPPIRELAAVPPELTGSRQSFQKAMGNPCEFFVDIM</sequence>
<dbReference type="Pfam" id="PF00610">
    <property type="entry name" value="DEP"/>
    <property type="match status" value="1"/>
</dbReference>
<protein>
    <submittedName>
        <fullName evidence="11">Dishevelled segment polarity protein 1</fullName>
    </submittedName>
</protein>
<dbReference type="OMA" id="GTFPRYG"/>
<dbReference type="Gene3D" id="1.10.10.10">
    <property type="entry name" value="Winged helix-like DNA-binding domain superfamily/Winged helix DNA-binding domain"/>
    <property type="match status" value="1"/>
</dbReference>
<dbReference type="InterPro" id="IPR003351">
    <property type="entry name" value="Dishevelled_protein_dom"/>
</dbReference>
<feature type="domain" description="PDZ" evidence="8">
    <location>
        <begin position="277"/>
        <end position="349"/>
    </location>
</feature>
<dbReference type="GO" id="GO:0005109">
    <property type="term" value="F:frizzled binding"/>
    <property type="evidence" value="ECO:0007669"/>
    <property type="project" value="TreeGrafter"/>
</dbReference>
<dbReference type="Proteomes" id="UP000472268">
    <property type="component" value="Chromosome 8"/>
</dbReference>
<dbReference type="PANTHER" id="PTHR10878">
    <property type="entry name" value="SEGMENT POLARITY PROTEIN DISHEVELLED"/>
    <property type="match status" value="1"/>
</dbReference>
<evidence type="ECO:0000313" key="11">
    <source>
        <dbReference type="Ensembl" id="ENSSSUP00005015649.1"/>
    </source>
</evidence>
<feature type="region of interest" description="Disordered" evidence="7">
    <location>
        <begin position="89"/>
        <end position="252"/>
    </location>
</feature>
<dbReference type="PROSITE" id="PS50186">
    <property type="entry name" value="DEP"/>
    <property type="match status" value="1"/>
</dbReference>
<feature type="compositionally biased region" description="Low complexity" evidence="7">
    <location>
        <begin position="177"/>
        <end position="192"/>
    </location>
</feature>
<accession>A0A673U2W8</accession>
<evidence type="ECO:0000256" key="3">
    <source>
        <dbReference type="ARBA" id="ARBA00022473"/>
    </source>
</evidence>
<dbReference type="InterPro" id="IPR029071">
    <property type="entry name" value="Ubiquitin-like_domsf"/>
</dbReference>
<feature type="compositionally biased region" description="Low complexity" evidence="7">
    <location>
        <begin position="201"/>
        <end position="214"/>
    </location>
</feature>
<dbReference type="InterPro" id="IPR036034">
    <property type="entry name" value="PDZ_sf"/>
</dbReference>
<dbReference type="InterPro" id="IPR036390">
    <property type="entry name" value="WH_DNA-bd_sf"/>
</dbReference>
<name>A0A673U2W8_SURSU</name>
<comment type="subcellular location">
    <subcellularLocation>
        <location evidence="1">Cytoplasm</location>
    </subcellularLocation>
</comment>
<dbReference type="PROSITE" id="PS50841">
    <property type="entry name" value="DIX"/>
    <property type="match status" value="1"/>
</dbReference>
<dbReference type="SMART" id="SM00228">
    <property type="entry name" value="PDZ"/>
    <property type="match status" value="1"/>
</dbReference>
<dbReference type="Pfam" id="PF00778">
    <property type="entry name" value="DIX"/>
    <property type="match status" value="1"/>
</dbReference>
<dbReference type="Gene3D" id="2.30.42.10">
    <property type="match status" value="1"/>
</dbReference>
<evidence type="ECO:0000256" key="6">
    <source>
        <dbReference type="PROSITE-ProRule" id="PRU00069"/>
    </source>
</evidence>
<evidence type="ECO:0000256" key="5">
    <source>
        <dbReference type="ARBA" id="ARBA00022687"/>
    </source>
</evidence>
<reference evidence="11" key="2">
    <citation type="submission" date="2025-08" db="UniProtKB">
        <authorList>
            <consortium name="Ensembl"/>
        </authorList>
    </citation>
    <scope>IDENTIFICATION</scope>
</reference>
<feature type="domain" description="DIX" evidence="10">
    <location>
        <begin position="1"/>
        <end position="85"/>
    </location>
</feature>
<dbReference type="SUPFAM" id="SSF50156">
    <property type="entry name" value="PDZ domain-like"/>
    <property type="match status" value="1"/>
</dbReference>
<proteinExistence type="inferred from homology"/>
<keyword evidence="12" id="KW-1185">Reference proteome</keyword>